<dbReference type="EMBL" id="JAUSRF010000009">
    <property type="protein sequence ID" value="MDP9838281.1"/>
    <property type="molecule type" value="Genomic_DNA"/>
</dbReference>
<comment type="caution">
    <text evidence="2">The sequence shown here is derived from an EMBL/GenBank/DDBJ whole genome shotgun (WGS) entry which is preliminary data.</text>
</comment>
<dbReference type="RefSeq" id="WP_306836011.1">
    <property type="nucleotide sequence ID" value="NZ_JAUSRF010000009.1"/>
</dbReference>
<evidence type="ECO:0000259" key="1">
    <source>
        <dbReference type="Pfam" id="PF13470"/>
    </source>
</evidence>
<name>A0ABT9PVW7_9HYPH</name>
<dbReference type="Proteomes" id="UP001241472">
    <property type="component" value="Unassembled WGS sequence"/>
</dbReference>
<dbReference type="PANTHER" id="PTHR34610:SF4">
    <property type="entry name" value="SLL8027 PROTEIN"/>
    <property type="match status" value="1"/>
</dbReference>
<sequence length="214" mass="24171">MQRPVRVLLDVNVLVGNIIAHDRSHKETATQTLVSMVSHHRWGFADKAQLVISHEMIDTLETVLDRLQFSPERIKAYSSAIIDMMRYGPDALDPYLILGGEERFAISDIEDAGVLATAFGTRADILVTDNLKDFISKDAAILDTQVVETMSPGKRTLQVLRYRIGQADLIIAHPFDVMAWMRLGYDFEPEALWTTLVKSRERPHSTLPSDQRPL</sequence>
<dbReference type="InterPro" id="IPR002850">
    <property type="entry name" value="PIN_toxin-like"/>
</dbReference>
<proteinExistence type="predicted"/>
<reference evidence="2 3" key="1">
    <citation type="submission" date="2023-07" db="EMBL/GenBank/DDBJ databases">
        <title>Sorghum-associated microbial communities from plants grown in Nebraska, USA.</title>
        <authorList>
            <person name="Schachtman D."/>
        </authorList>
    </citation>
    <scope>NUCLEOTIDE SEQUENCE [LARGE SCALE GENOMIC DNA]</scope>
    <source>
        <strain evidence="2 3">DS1307</strain>
    </source>
</reference>
<dbReference type="PANTHER" id="PTHR34610">
    <property type="entry name" value="SSL7007 PROTEIN"/>
    <property type="match status" value="1"/>
</dbReference>
<evidence type="ECO:0000313" key="3">
    <source>
        <dbReference type="Proteomes" id="UP001241472"/>
    </source>
</evidence>
<protein>
    <submittedName>
        <fullName evidence="2">Nucleic acid-binding protein</fullName>
    </submittedName>
</protein>
<keyword evidence="3" id="KW-1185">Reference proteome</keyword>
<feature type="domain" description="PIN" evidence="1">
    <location>
        <begin position="6"/>
        <end position="131"/>
    </location>
</feature>
<gene>
    <name evidence="2" type="ORF">J2T09_003048</name>
</gene>
<dbReference type="InterPro" id="IPR002716">
    <property type="entry name" value="PIN_dom"/>
</dbReference>
<accession>A0ABT9PVW7</accession>
<organism evidence="2 3">
    <name type="scientific">Neorhizobium huautlense</name>
    <dbReference type="NCBI Taxonomy" id="67774"/>
    <lineage>
        <taxon>Bacteria</taxon>
        <taxon>Pseudomonadati</taxon>
        <taxon>Pseudomonadota</taxon>
        <taxon>Alphaproteobacteria</taxon>
        <taxon>Hyphomicrobiales</taxon>
        <taxon>Rhizobiaceae</taxon>
        <taxon>Rhizobium/Agrobacterium group</taxon>
        <taxon>Neorhizobium</taxon>
    </lineage>
</organism>
<evidence type="ECO:0000313" key="2">
    <source>
        <dbReference type="EMBL" id="MDP9838281.1"/>
    </source>
</evidence>
<dbReference type="Pfam" id="PF13470">
    <property type="entry name" value="PIN_3"/>
    <property type="match status" value="1"/>
</dbReference>